<keyword evidence="2" id="KW-1185">Reference proteome</keyword>
<proteinExistence type="predicted"/>
<evidence type="ECO:0000313" key="1">
    <source>
        <dbReference type="EMBL" id="MCO8275907.1"/>
    </source>
</evidence>
<dbReference type="EMBL" id="JAMYJR010000040">
    <property type="protein sequence ID" value="MCO8275907.1"/>
    <property type="molecule type" value="Genomic_DNA"/>
</dbReference>
<protein>
    <recommendedName>
        <fullName evidence="3">Acetyltransferase</fullName>
    </recommendedName>
</protein>
<comment type="caution">
    <text evidence="1">The sequence shown here is derived from an EMBL/GenBank/DDBJ whole genome shotgun (WGS) entry which is preliminary data.</text>
</comment>
<dbReference type="Proteomes" id="UP001523369">
    <property type="component" value="Unassembled WGS sequence"/>
</dbReference>
<reference evidence="1 2" key="1">
    <citation type="submission" date="2022-06" db="EMBL/GenBank/DDBJ databases">
        <title>New Species of the Genus Actinoplanes, ActinopZanes ferrugineus.</title>
        <authorList>
            <person name="Ding P."/>
        </authorList>
    </citation>
    <scope>NUCLEOTIDE SEQUENCE [LARGE SCALE GENOMIC DNA]</scope>
    <source>
        <strain evidence="1 2">TRM88003</strain>
    </source>
</reference>
<evidence type="ECO:0000313" key="2">
    <source>
        <dbReference type="Proteomes" id="UP001523369"/>
    </source>
</evidence>
<gene>
    <name evidence="1" type="ORF">M1L60_35545</name>
</gene>
<accession>A0ABT1DYG4</accession>
<sequence>MGDVAATAWHVAPSGVVGTAGEACWPMIGYLGAVDGDPATRRALLAEALRVLVEGGAEQVVADVDATRPDVLADLERAGFLRQRARLSFEPTEA</sequence>
<name>A0ABT1DYG4_9ACTN</name>
<organism evidence="1 2">
    <name type="scientific">Paractinoplanes aksuensis</name>
    <dbReference type="NCBI Taxonomy" id="2939490"/>
    <lineage>
        <taxon>Bacteria</taxon>
        <taxon>Bacillati</taxon>
        <taxon>Actinomycetota</taxon>
        <taxon>Actinomycetes</taxon>
        <taxon>Micromonosporales</taxon>
        <taxon>Micromonosporaceae</taxon>
        <taxon>Paractinoplanes</taxon>
    </lineage>
</organism>
<dbReference type="RefSeq" id="WP_253241941.1">
    <property type="nucleotide sequence ID" value="NZ_JAMYJR010000040.1"/>
</dbReference>
<evidence type="ECO:0008006" key="3">
    <source>
        <dbReference type="Google" id="ProtNLM"/>
    </source>
</evidence>